<evidence type="ECO:0000313" key="2">
    <source>
        <dbReference type="EMBL" id="MFC0180290.1"/>
    </source>
</evidence>
<comment type="caution">
    <text evidence="2">The sequence shown here is derived from an EMBL/GenBank/DDBJ whole genome shotgun (WGS) entry which is preliminary data.</text>
</comment>
<keyword evidence="1" id="KW-0472">Membrane</keyword>
<reference evidence="2 3" key="1">
    <citation type="submission" date="2024-09" db="EMBL/GenBank/DDBJ databases">
        <authorList>
            <person name="Sun Q."/>
            <person name="Mori K."/>
        </authorList>
    </citation>
    <scope>NUCLEOTIDE SEQUENCE [LARGE SCALE GENOMIC DNA]</scope>
    <source>
        <strain evidence="2 3">CCM 8545</strain>
    </source>
</reference>
<keyword evidence="3" id="KW-1185">Reference proteome</keyword>
<feature type="transmembrane region" description="Helical" evidence="1">
    <location>
        <begin position="12"/>
        <end position="37"/>
    </location>
</feature>
<feature type="transmembrane region" description="Helical" evidence="1">
    <location>
        <begin position="87"/>
        <end position="111"/>
    </location>
</feature>
<proteinExistence type="predicted"/>
<feature type="transmembrane region" description="Helical" evidence="1">
    <location>
        <begin position="177"/>
        <end position="195"/>
    </location>
</feature>
<name>A0ABV6CBC1_9GAMM</name>
<dbReference type="Proteomes" id="UP001589758">
    <property type="component" value="Unassembled WGS sequence"/>
</dbReference>
<feature type="transmembrane region" description="Helical" evidence="1">
    <location>
        <begin position="216"/>
        <end position="241"/>
    </location>
</feature>
<evidence type="ECO:0000313" key="3">
    <source>
        <dbReference type="Proteomes" id="UP001589758"/>
    </source>
</evidence>
<dbReference type="EMBL" id="JBHLXE010000097">
    <property type="protein sequence ID" value="MFC0180290.1"/>
    <property type="molecule type" value="Genomic_DNA"/>
</dbReference>
<keyword evidence="1" id="KW-1133">Transmembrane helix</keyword>
<keyword evidence="1" id="KW-0812">Transmembrane</keyword>
<dbReference type="RefSeq" id="WP_385877404.1">
    <property type="nucleotide sequence ID" value="NZ_JBHLXE010000097.1"/>
</dbReference>
<evidence type="ECO:0000256" key="1">
    <source>
        <dbReference type="SAM" id="Phobius"/>
    </source>
</evidence>
<sequence length="307" mass="35912">MDLNRFKDFLPITTILLVAFYVLTFFVKLGEMFYFGYPFSLLKFSFTDALLYSVRTLPLIIFCLVAGLLIDCTLLRYKKPKKALFNLAYIMFFSAFLFIFILLLFNNIMTIKQIMWLINYYQIMHWVIMGIIVNGFVYLLLPMSENYEKNMVLALNGWFAINFILIVILMYLPIGHIIFTIFVSFSITLNVLKNIQFICERGFIKKKLHNRTIYRINVYSYATMLLLAPMTASFFYGFIFYQIPFTSFTKLNDGGIVASHYDGSHIVRYCENKKAAFKIINPINSNDLIFSKIPLSYAEKVTLIKCK</sequence>
<gene>
    <name evidence="2" type="ORF">ACFFIT_09405</name>
</gene>
<feature type="transmembrane region" description="Helical" evidence="1">
    <location>
        <begin position="123"/>
        <end position="141"/>
    </location>
</feature>
<feature type="transmembrane region" description="Helical" evidence="1">
    <location>
        <begin position="153"/>
        <end position="171"/>
    </location>
</feature>
<accession>A0ABV6CBC1</accession>
<organism evidence="2 3">
    <name type="scientific">Thorsellia kenyensis</name>
    <dbReference type="NCBI Taxonomy" id="1549888"/>
    <lineage>
        <taxon>Bacteria</taxon>
        <taxon>Pseudomonadati</taxon>
        <taxon>Pseudomonadota</taxon>
        <taxon>Gammaproteobacteria</taxon>
        <taxon>Enterobacterales</taxon>
        <taxon>Thorselliaceae</taxon>
        <taxon>Thorsellia</taxon>
    </lineage>
</organism>
<protein>
    <submittedName>
        <fullName evidence="2">Uncharacterized protein</fullName>
    </submittedName>
</protein>
<feature type="transmembrane region" description="Helical" evidence="1">
    <location>
        <begin position="57"/>
        <end position="75"/>
    </location>
</feature>